<feature type="compositionally biased region" description="Pro residues" evidence="11">
    <location>
        <begin position="525"/>
        <end position="537"/>
    </location>
</feature>
<dbReference type="InterPro" id="IPR001678">
    <property type="entry name" value="MeTrfase_RsmB-F_NOP2_dom"/>
</dbReference>
<dbReference type="Pfam" id="PF25376">
    <property type="entry name" value="Pre-PUA_NSUN2"/>
    <property type="match status" value="1"/>
</dbReference>
<keyword evidence="9" id="KW-0539">Nucleus</keyword>
<dbReference type="InterPro" id="IPR023270">
    <property type="entry name" value="RCMT_NCL1"/>
</dbReference>
<evidence type="ECO:0000256" key="7">
    <source>
        <dbReference type="ARBA" id="ARBA00022694"/>
    </source>
</evidence>
<feature type="compositionally biased region" description="Low complexity" evidence="11">
    <location>
        <begin position="755"/>
        <end position="772"/>
    </location>
</feature>
<keyword evidence="4 10" id="KW-0489">Methyltransferase</keyword>
<feature type="binding site" evidence="10">
    <location>
        <position position="239"/>
    </location>
    <ligand>
        <name>S-adenosyl-L-methionine</name>
        <dbReference type="ChEBI" id="CHEBI:59789"/>
    </ligand>
</feature>
<evidence type="ECO:0000313" key="14">
    <source>
        <dbReference type="Proteomes" id="UP000298138"/>
    </source>
</evidence>
<feature type="binding site" evidence="10">
    <location>
        <position position="294"/>
    </location>
    <ligand>
        <name>S-adenosyl-L-methionine</name>
        <dbReference type="ChEBI" id="CHEBI:59789"/>
    </ligand>
</feature>
<dbReference type="Proteomes" id="UP000298138">
    <property type="component" value="Unassembled WGS sequence"/>
</dbReference>
<feature type="compositionally biased region" description="Low complexity" evidence="11">
    <location>
        <begin position="560"/>
        <end position="574"/>
    </location>
</feature>
<dbReference type="GO" id="GO:0005737">
    <property type="term" value="C:cytoplasm"/>
    <property type="evidence" value="ECO:0007669"/>
    <property type="project" value="TreeGrafter"/>
</dbReference>
<name>A0A4S2MU31_9PEZI</name>
<keyword evidence="5 10" id="KW-0808">Transferase</keyword>
<evidence type="ECO:0000259" key="12">
    <source>
        <dbReference type="PROSITE" id="PS51686"/>
    </source>
</evidence>
<feature type="compositionally biased region" description="Polar residues" evidence="11">
    <location>
        <begin position="22"/>
        <end position="34"/>
    </location>
</feature>
<proteinExistence type="inferred from homology"/>
<dbReference type="InterPro" id="IPR029063">
    <property type="entry name" value="SAM-dependent_MTases_sf"/>
</dbReference>
<evidence type="ECO:0000256" key="5">
    <source>
        <dbReference type="ARBA" id="ARBA00022679"/>
    </source>
</evidence>
<dbReference type="Pfam" id="PF01189">
    <property type="entry name" value="Methyltr_RsmB-F"/>
    <property type="match status" value="1"/>
</dbReference>
<dbReference type="EMBL" id="ML220127">
    <property type="protein sequence ID" value="TGZ80021.1"/>
    <property type="molecule type" value="Genomic_DNA"/>
</dbReference>
<comment type="similarity">
    <text evidence="2 10">Belongs to the class I-like SAM-binding methyltransferase superfamily. RsmB/NOP family.</text>
</comment>
<dbReference type="GO" id="GO:0005634">
    <property type="term" value="C:nucleus"/>
    <property type="evidence" value="ECO:0007669"/>
    <property type="project" value="UniProtKB-SubCell"/>
</dbReference>
<evidence type="ECO:0000256" key="10">
    <source>
        <dbReference type="PROSITE-ProRule" id="PRU01023"/>
    </source>
</evidence>
<comment type="subcellular location">
    <subcellularLocation>
        <location evidence="1">Nucleus</location>
    </subcellularLocation>
</comment>
<dbReference type="GO" id="GO:0000049">
    <property type="term" value="F:tRNA binding"/>
    <property type="evidence" value="ECO:0007669"/>
    <property type="project" value="UniProtKB-KW"/>
</dbReference>
<dbReference type="OrthoDB" id="6093671at2759"/>
<dbReference type="PROSITE" id="PS51686">
    <property type="entry name" value="SAM_MT_RSMB_NOP"/>
    <property type="match status" value="1"/>
</dbReference>
<reference evidence="13 14" key="1">
    <citation type="submission" date="2019-04" db="EMBL/GenBank/DDBJ databases">
        <title>Comparative genomics and transcriptomics to analyze fruiting body development in filamentous ascomycetes.</title>
        <authorList>
            <consortium name="DOE Joint Genome Institute"/>
            <person name="Lutkenhaus R."/>
            <person name="Traeger S."/>
            <person name="Breuer J."/>
            <person name="Kuo A."/>
            <person name="Lipzen A."/>
            <person name="Pangilinan J."/>
            <person name="Dilworth D."/>
            <person name="Sandor L."/>
            <person name="Poggeler S."/>
            <person name="Barry K."/>
            <person name="Grigoriev I.V."/>
            <person name="Nowrousian M."/>
        </authorList>
    </citation>
    <scope>NUCLEOTIDE SEQUENCE [LARGE SCALE GENOMIC DNA]</scope>
    <source>
        <strain evidence="13 14">CBS 389.68</strain>
    </source>
</reference>
<feature type="region of interest" description="Disordered" evidence="11">
    <location>
        <begin position="844"/>
        <end position="885"/>
    </location>
</feature>
<evidence type="ECO:0000256" key="2">
    <source>
        <dbReference type="ARBA" id="ARBA00007494"/>
    </source>
</evidence>
<dbReference type="GO" id="GO:0016428">
    <property type="term" value="F:tRNA (cytidine-5-)-methyltransferase activity"/>
    <property type="evidence" value="ECO:0007669"/>
    <property type="project" value="InterPro"/>
</dbReference>
<dbReference type="InterPro" id="IPR023267">
    <property type="entry name" value="RCMT"/>
</dbReference>
<keyword evidence="6 10" id="KW-0949">S-adenosyl-L-methionine</keyword>
<dbReference type="InterPro" id="IPR018314">
    <property type="entry name" value="RsmB/NOL1/NOP2-like_CS"/>
</dbReference>
<dbReference type="AlphaFoldDB" id="A0A4S2MU31"/>
<keyword evidence="14" id="KW-1185">Reference proteome</keyword>
<feature type="region of interest" description="Disordered" evidence="11">
    <location>
        <begin position="208"/>
        <end position="231"/>
    </location>
</feature>
<feature type="compositionally biased region" description="Low complexity" evidence="11">
    <location>
        <begin position="491"/>
        <end position="524"/>
    </location>
</feature>
<feature type="region of interest" description="Disordered" evidence="11">
    <location>
        <begin position="1"/>
        <end position="39"/>
    </location>
</feature>
<evidence type="ECO:0000256" key="3">
    <source>
        <dbReference type="ARBA" id="ARBA00022555"/>
    </source>
</evidence>
<keyword evidence="3" id="KW-0820">tRNA-binding</keyword>
<organism evidence="13 14">
    <name type="scientific">Ascodesmis nigricans</name>
    <dbReference type="NCBI Taxonomy" id="341454"/>
    <lineage>
        <taxon>Eukaryota</taxon>
        <taxon>Fungi</taxon>
        <taxon>Dikarya</taxon>
        <taxon>Ascomycota</taxon>
        <taxon>Pezizomycotina</taxon>
        <taxon>Pezizomycetes</taxon>
        <taxon>Pezizales</taxon>
        <taxon>Ascodesmidaceae</taxon>
        <taxon>Ascodesmis</taxon>
    </lineage>
</organism>
<dbReference type="PRINTS" id="PR02008">
    <property type="entry name" value="RCMTFAMILY"/>
</dbReference>
<dbReference type="InterPro" id="IPR057285">
    <property type="entry name" value="Pre-PUA_NSUN2"/>
</dbReference>
<dbReference type="InterPro" id="IPR049560">
    <property type="entry name" value="MeTrfase_RsmB-F_NOP2_cat"/>
</dbReference>
<dbReference type="PRINTS" id="PR02011">
    <property type="entry name" value="RCMTNCL1"/>
</dbReference>
<sequence>MGRNKTFRGKKSSGGGKREQNSTKIQQQHRNATQKGVRGSYESIPNENALYEKFYKESGFIPEEEWDDFWSALKRTLPTTFRFTGSKGHALGTMKVLKDTYVPHLRGIEWDGEQVAPPEPIPWYPDSLAWSMTVGKSTIRRCPPFKKFQNFLVAETTVGNISRQEAVSMIPPLMMDIEPHHTVLDMCAAPGSKTAQLIEMVHTGEEARVEAATKETREGEPTNDGDAGGRSTGLVIANDADYKRSHMLIHQTKRLNSPNLIVTNHDGTMFPSLVTSAPGVSPKEYLKFDRILADVPCSGDGTARKNYSVWRDWLPNSAFNLHLTQVRILVRGLQMLKVGGRLVYSTCSMNPVENEAVLAAAIDRCGGIDKVNLVDVSDRLPKLIRRPGFKSGWKIMDRDGVWYSNYNEVLNSPEEGREGRLARIMDSVFPTEGGKTDDDATRIPLERAMRVYPHLQDTGGFFIAVLEKKQEIGAVKDEQGGATRKKMAAVAKSKPSTTTSESATPAAEAEPSTAMEDITTATPEIPAPTEPAAPPSPGKRKLEDEESVDSTTTKKPKTSPEPTTEPVAAPTTPAKVKRGMTPEEPFKYLPVSHPVLQQIFTYYDLSPRFPRTCFMVRNADAHPARAIYFTSHLAKRILEANEGRGVKFVHCGVKAFMKQDTQSPETCPWRIQSEGLEIVSPWIGEKRVVRAVKRETVHALLRELFPKVGADETEEEQGKRKEEEAAAAAAAAVEAVETTSKQPEQKPEATTEQQPEANPPAETTPADTPAPTTTIDEIRDQVARLGMGCCVLKISPQPGEFTDAMVLPLWKSRFSCNLMLPKDDRKAMMLRLFDDQNEVRDSTMKNRAEWRDQQVKEKEGAVEATGETEGEVKEEGDVVMEEAAA</sequence>
<feature type="binding site" evidence="10">
    <location>
        <begin position="187"/>
        <end position="193"/>
    </location>
    <ligand>
        <name>S-adenosyl-L-methionine</name>
        <dbReference type="ChEBI" id="CHEBI:59789"/>
    </ligand>
</feature>
<feature type="compositionally biased region" description="Basic and acidic residues" evidence="11">
    <location>
        <begin position="208"/>
        <end position="220"/>
    </location>
</feature>
<dbReference type="FunCoup" id="A0A4S2MU31">
    <property type="interactions" value="1279"/>
</dbReference>
<dbReference type="PROSITE" id="PS01153">
    <property type="entry name" value="NOL1_NOP2_SUN"/>
    <property type="match status" value="1"/>
</dbReference>
<evidence type="ECO:0000256" key="6">
    <source>
        <dbReference type="ARBA" id="ARBA00022691"/>
    </source>
</evidence>
<dbReference type="InterPro" id="IPR057286">
    <property type="entry name" value="PUA_NSUN2"/>
</dbReference>
<evidence type="ECO:0000313" key="13">
    <source>
        <dbReference type="EMBL" id="TGZ80021.1"/>
    </source>
</evidence>
<evidence type="ECO:0000256" key="9">
    <source>
        <dbReference type="ARBA" id="ARBA00023242"/>
    </source>
</evidence>
<evidence type="ECO:0000256" key="8">
    <source>
        <dbReference type="ARBA" id="ARBA00022884"/>
    </source>
</evidence>
<dbReference type="SUPFAM" id="SSF53335">
    <property type="entry name" value="S-adenosyl-L-methionine-dependent methyltransferases"/>
    <property type="match status" value="1"/>
</dbReference>
<accession>A0A4S2MU31</accession>
<feature type="domain" description="SAM-dependent MTase RsmB/NOP-type" evidence="12">
    <location>
        <begin position="69"/>
        <end position="469"/>
    </location>
</feature>
<dbReference type="GO" id="GO:0030488">
    <property type="term" value="P:tRNA methylation"/>
    <property type="evidence" value="ECO:0007669"/>
    <property type="project" value="TreeGrafter"/>
</dbReference>
<keyword evidence="7" id="KW-0819">tRNA processing</keyword>
<feature type="region of interest" description="Disordered" evidence="11">
    <location>
        <begin position="477"/>
        <end position="579"/>
    </location>
</feature>
<dbReference type="PANTHER" id="PTHR22808:SF1">
    <property type="entry name" value="RNA CYTOSINE-C(5)-METHYLTRANSFERASE NSUN2-RELATED"/>
    <property type="match status" value="1"/>
</dbReference>
<keyword evidence="8 10" id="KW-0694">RNA-binding</keyword>
<dbReference type="Pfam" id="PF25378">
    <property type="entry name" value="PUA_NSUN2"/>
    <property type="match status" value="1"/>
</dbReference>
<gene>
    <name evidence="13" type="ORF">EX30DRAFT_396601</name>
</gene>
<feature type="compositionally biased region" description="Low complexity" evidence="11">
    <location>
        <begin position="726"/>
        <end position="737"/>
    </location>
</feature>
<dbReference type="InParanoid" id="A0A4S2MU31"/>
<feature type="region of interest" description="Disordered" evidence="11">
    <location>
        <begin position="710"/>
        <end position="772"/>
    </location>
</feature>
<feature type="compositionally biased region" description="Basic and acidic residues" evidence="11">
    <location>
        <begin position="844"/>
        <end position="861"/>
    </location>
</feature>
<feature type="binding site" evidence="10">
    <location>
        <position position="266"/>
    </location>
    <ligand>
        <name>S-adenosyl-L-methionine</name>
        <dbReference type="ChEBI" id="CHEBI:59789"/>
    </ligand>
</feature>
<dbReference type="PANTHER" id="PTHR22808">
    <property type="entry name" value="NCL1 YEAST -RELATED NOL1/NOP2/FMU SUN DOMAIN-CONTAINING"/>
    <property type="match status" value="1"/>
</dbReference>
<evidence type="ECO:0000256" key="1">
    <source>
        <dbReference type="ARBA" id="ARBA00004123"/>
    </source>
</evidence>
<feature type="compositionally biased region" description="Basic residues" evidence="11">
    <location>
        <begin position="1"/>
        <end position="11"/>
    </location>
</feature>
<protein>
    <submittedName>
        <fullName evidence="13">S-adenosyl-L-methionine-dependent methyltransferase</fullName>
    </submittedName>
</protein>
<dbReference type="Gene3D" id="3.40.50.150">
    <property type="entry name" value="Vaccinia Virus protein VP39"/>
    <property type="match status" value="1"/>
</dbReference>
<evidence type="ECO:0000256" key="4">
    <source>
        <dbReference type="ARBA" id="ARBA00022603"/>
    </source>
</evidence>
<dbReference type="STRING" id="341454.A0A4S2MU31"/>
<feature type="active site" description="Nucleophile" evidence="10">
    <location>
        <position position="347"/>
    </location>
</feature>
<evidence type="ECO:0000256" key="11">
    <source>
        <dbReference type="SAM" id="MobiDB-lite"/>
    </source>
</evidence>